<evidence type="ECO:0000313" key="2">
    <source>
        <dbReference type="EMBL" id="GGF51826.1"/>
    </source>
</evidence>
<dbReference type="EMBL" id="BMCT01000001">
    <property type="protein sequence ID" value="GGF51826.1"/>
    <property type="molecule type" value="Genomic_DNA"/>
</dbReference>
<name>A0A917F5G3_9HYPH</name>
<dbReference type="RefSeq" id="WP_188575785.1">
    <property type="nucleotide sequence ID" value="NZ_BMCT01000001.1"/>
</dbReference>
<dbReference type="AlphaFoldDB" id="A0A917F5G3"/>
<keyword evidence="1" id="KW-0472">Membrane</keyword>
<protein>
    <recommendedName>
        <fullName evidence="4">Transmembrane protein</fullName>
    </recommendedName>
</protein>
<feature type="transmembrane region" description="Helical" evidence="1">
    <location>
        <begin position="7"/>
        <end position="26"/>
    </location>
</feature>
<gene>
    <name evidence="2" type="ORF">GCM10007301_09080</name>
</gene>
<comment type="caution">
    <text evidence="2">The sequence shown here is derived from an EMBL/GenBank/DDBJ whole genome shotgun (WGS) entry which is preliminary data.</text>
</comment>
<evidence type="ECO:0000313" key="3">
    <source>
        <dbReference type="Proteomes" id="UP000606044"/>
    </source>
</evidence>
<reference evidence="2" key="2">
    <citation type="submission" date="2020-09" db="EMBL/GenBank/DDBJ databases">
        <authorList>
            <person name="Sun Q."/>
            <person name="Sedlacek I."/>
        </authorList>
    </citation>
    <scope>NUCLEOTIDE SEQUENCE</scope>
    <source>
        <strain evidence="2">CCM 7897</strain>
    </source>
</reference>
<reference evidence="2" key="1">
    <citation type="journal article" date="2014" name="Int. J. Syst. Evol. Microbiol.">
        <title>Complete genome sequence of Corynebacterium casei LMG S-19264T (=DSM 44701T), isolated from a smear-ripened cheese.</title>
        <authorList>
            <consortium name="US DOE Joint Genome Institute (JGI-PGF)"/>
            <person name="Walter F."/>
            <person name="Albersmeier A."/>
            <person name="Kalinowski J."/>
            <person name="Ruckert C."/>
        </authorList>
    </citation>
    <scope>NUCLEOTIDE SEQUENCE</scope>
    <source>
        <strain evidence="2">CCM 7897</strain>
    </source>
</reference>
<evidence type="ECO:0000256" key="1">
    <source>
        <dbReference type="SAM" id="Phobius"/>
    </source>
</evidence>
<feature type="transmembrane region" description="Helical" evidence="1">
    <location>
        <begin position="38"/>
        <end position="55"/>
    </location>
</feature>
<dbReference type="Proteomes" id="UP000606044">
    <property type="component" value="Unassembled WGS sequence"/>
</dbReference>
<keyword evidence="3" id="KW-1185">Reference proteome</keyword>
<feature type="transmembrane region" description="Helical" evidence="1">
    <location>
        <begin position="75"/>
        <end position="95"/>
    </location>
</feature>
<keyword evidence="1" id="KW-1133">Transmembrane helix</keyword>
<sequence length="101" mass="10500">MTLRTAIILRHAALGVAIALALVAYNLTRNGDVTPARILGQIVGGGLVVGLLGYVRSRKAPAEARTPPLTTARRITLTLCLVAIPLLAVAAALIFKGVIHV</sequence>
<keyword evidence="1" id="KW-0812">Transmembrane</keyword>
<organism evidence="2 3">
    <name type="scientific">Azorhizobium oxalatiphilum</name>
    <dbReference type="NCBI Taxonomy" id="980631"/>
    <lineage>
        <taxon>Bacteria</taxon>
        <taxon>Pseudomonadati</taxon>
        <taxon>Pseudomonadota</taxon>
        <taxon>Alphaproteobacteria</taxon>
        <taxon>Hyphomicrobiales</taxon>
        <taxon>Xanthobacteraceae</taxon>
        <taxon>Azorhizobium</taxon>
    </lineage>
</organism>
<accession>A0A917F5G3</accession>
<proteinExistence type="predicted"/>
<evidence type="ECO:0008006" key="4">
    <source>
        <dbReference type="Google" id="ProtNLM"/>
    </source>
</evidence>